<dbReference type="GO" id="GO:0005680">
    <property type="term" value="C:anaphase-promoting complex"/>
    <property type="evidence" value="ECO:0007669"/>
    <property type="project" value="InterPro"/>
</dbReference>
<keyword evidence="1" id="KW-0175">Coiled coil</keyword>
<dbReference type="OrthoDB" id="4078100at2759"/>
<name>A3LR49_PICST</name>
<evidence type="ECO:0000256" key="2">
    <source>
        <dbReference type="SAM" id="MobiDB-lite"/>
    </source>
</evidence>
<evidence type="ECO:0000256" key="1">
    <source>
        <dbReference type="SAM" id="Coils"/>
    </source>
</evidence>
<dbReference type="eggNOG" id="ENOG502T3GY">
    <property type="taxonomic scope" value="Eukaryota"/>
</dbReference>
<feature type="compositionally biased region" description="Low complexity" evidence="2">
    <location>
        <begin position="79"/>
        <end position="100"/>
    </location>
</feature>
<proteinExistence type="predicted"/>
<dbReference type="GeneID" id="4838292"/>
<dbReference type="EMBL" id="CP000497">
    <property type="protein sequence ID" value="ABN65675.2"/>
    <property type="molecule type" value="Genomic_DNA"/>
</dbReference>
<feature type="coiled-coil region" evidence="1">
    <location>
        <begin position="337"/>
        <end position="364"/>
    </location>
</feature>
<dbReference type="KEGG" id="pic:PICST_57288"/>
<evidence type="ECO:0000313" key="3">
    <source>
        <dbReference type="EMBL" id="ABN65675.2"/>
    </source>
</evidence>
<protein>
    <submittedName>
        <fullName evidence="3">Uncharacterized protein</fullName>
    </submittedName>
</protein>
<feature type="compositionally biased region" description="Low complexity" evidence="2">
    <location>
        <begin position="47"/>
        <end position="67"/>
    </location>
</feature>
<organism evidence="3 4">
    <name type="scientific">Scheffersomyces stipitis (strain ATCC 58785 / CBS 6054 / NBRC 10063 / NRRL Y-11545)</name>
    <name type="common">Yeast</name>
    <name type="synonym">Pichia stipitis</name>
    <dbReference type="NCBI Taxonomy" id="322104"/>
    <lineage>
        <taxon>Eukaryota</taxon>
        <taxon>Fungi</taxon>
        <taxon>Dikarya</taxon>
        <taxon>Ascomycota</taxon>
        <taxon>Saccharomycotina</taxon>
        <taxon>Pichiomycetes</taxon>
        <taxon>Debaryomycetaceae</taxon>
        <taxon>Scheffersomyces</taxon>
    </lineage>
</organism>
<gene>
    <name evidence="3" type="ORF">PICST_57288</name>
</gene>
<reference evidence="3 4" key="1">
    <citation type="journal article" date="2007" name="Nat. Biotechnol.">
        <title>Genome sequence of the lignocellulose-bioconverting and xylose-fermenting yeast Pichia stipitis.</title>
        <authorList>
            <person name="Jeffries T.W."/>
            <person name="Grigoriev I.V."/>
            <person name="Grimwood J."/>
            <person name="Laplaza J.M."/>
            <person name="Aerts A."/>
            <person name="Salamov A."/>
            <person name="Schmutz J."/>
            <person name="Lindquist E."/>
            <person name="Dehal P."/>
            <person name="Shapiro H."/>
            <person name="Jin Y.S."/>
            <person name="Passoth V."/>
            <person name="Richardson P.M."/>
        </authorList>
    </citation>
    <scope>NUCLEOTIDE SEQUENCE [LARGE SCALE GENOMIC DNA]</scope>
    <source>
        <strain evidence="4">ATCC 58785 / CBS 6054 / NBRC 10063 / NRRL Y-11545</strain>
    </source>
</reference>
<dbReference type="Proteomes" id="UP000002258">
    <property type="component" value="Chromosome 3"/>
</dbReference>
<dbReference type="InParanoid" id="A3LR49"/>
<feature type="compositionally biased region" description="Acidic residues" evidence="2">
    <location>
        <begin position="194"/>
        <end position="207"/>
    </location>
</feature>
<sequence>MNSSTNNPNYSSSSKYNLPKFSINPTSRVSSAHLAAAVDTSTTFINTNDTTRSVSSSSSMVSTPSNNIRRFRQRQDKVNYGNTNNASNSNSGKVLSSKSSRNGRLIKSKLLNLHQSSKQKTTWKYHPNKSVPSFIIRKPINMNGYDYSVFTNYPTEIDLQHGEHLPPAIKESQIKSWESAERISTNVIFGNSSESEDDIDELDEDEHTEASRSSKVNSRKNNVIQAIPGYTRGELDIIQSSYSSLQHTSVSSSRSNTDTKHLLYEYKKQVQMNQERLFSQAHSVSTRRQLQISQKKEVLQRLFGYSNSLNQEYITNNSSYSSIDNTANLQKIFHEDRDEIKSLLDEERASLQALEETKLSLRDLKNSSIGSNIKHKRRRGSNMNMNTTDFDYDKFHSVTSRKLDKLYDGYLAEHDLAEHSPSSSRALEEDDDLDASSINEELQLFTLSFLRKCIKNEVDDGYNQDDF</sequence>
<dbReference type="OMA" id="YKEPSFY"/>
<accession>A3LR49</accession>
<evidence type="ECO:0000313" key="4">
    <source>
        <dbReference type="Proteomes" id="UP000002258"/>
    </source>
</evidence>
<dbReference type="InterPro" id="IPR024274">
    <property type="entry name" value="APC9"/>
</dbReference>
<keyword evidence="4" id="KW-1185">Reference proteome</keyword>
<dbReference type="Pfam" id="PF12856">
    <property type="entry name" value="ANAPC9"/>
    <property type="match status" value="1"/>
</dbReference>
<dbReference type="RefSeq" id="XP_001383704.2">
    <property type="nucleotide sequence ID" value="XM_001383667.1"/>
</dbReference>
<dbReference type="HOGENOM" id="CLU_585391_0_0_1"/>
<feature type="region of interest" description="Disordered" evidence="2">
    <location>
        <begin position="188"/>
        <end position="218"/>
    </location>
</feature>
<dbReference type="AlphaFoldDB" id="A3LR49"/>
<feature type="region of interest" description="Disordered" evidence="2">
    <location>
        <begin position="47"/>
        <end position="101"/>
    </location>
</feature>